<organism evidence="1 2">
    <name type="scientific">Halococcus thailandensis JCM 13552</name>
    <dbReference type="NCBI Taxonomy" id="1227457"/>
    <lineage>
        <taxon>Archaea</taxon>
        <taxon>Methanobacteriati</taxon>
        <taxon>Methanobacteriota</taxon>
        <taxon>Stenosarchaea group</taxon>
        <taxon>Halobacteria</taxon>
        <taxon>Halobacteriales</taxon>
        <taxon>Halococcaceae</taxon>
        <taxon>Halococcus</taxon>
    </lineage>
</organism>
<dbReference type="RefSeq" id="WP_007739364.1">
    <property type="nucleotide sequence ID" value="NZ_AOMF01000145.1"/>
</dbReference>
<dbReference type="OrthoDB" id="165933at2157"/>
<protein>
    <recommendedName>
        <fullName evidence="3">Proteasome assembly chaperone family protein</fullName>
    </recommendedName>
</protein>
<name>M0N9B4_9EURY</name>
<dbReference type="Gene3D" id="3.40.50.10900">
    <property type="entry name" value="PAC-like subunit"/>
    <property type="match status" value="1"/>
</dbReference>
<dbReference type="PANTHER" id="PTHR35610">
    <property type="entry name" value="3-ISOPROPYLMALATE DEHYDRATASE-RELATED"/>
    <property type="match status" value="1"/>
</dbReference>
<comment type="caution">
    <text evidence="1">The sequence shown here is derived from an EMBL/GenBank/DDBJ whole genome shotgun (WGS) entry which is preliminary data.</text>
</comment>
<dbReference type="eggNOG" id="arCOG00347">
    <property type="taxonomic scope" value="Archaea"/>
</dbReference>
<dbReference type="SUPFAM" id="SSF159659">
    <property type="entry name" value="Cgl1923-like"/>
    <property type="match status" value="1"/>
</dbReference>
<keyword evidence="2" id="KW-1185">Reference proteome</keyword>
<evidence type="ECO:0000313" key="1">
    <source>
        <dbReference type="EMBL" id="EMA54163.1"/>
    </source>
</evidence>
<dbReference type="AlphaFoldDB" id="M0N9B4"/>
<dbReference type="Proteomes" id="UP000011680">
    <property type="component" value="Unassembled WGS sequence"/>
</dbReference>
<dbReference type="Pfam" id="PF09754">
    <property type="entry name" value="PAC2"/>
    <property type="match status" value="1"/>
</dbReference>
<dbReference type="EMBL" id="AOMF01000145">
    <property type="protein sequence ID" value="EMA54163.1"/>
    <property type="molecule type" value="Genomic_DNA"/>
</dbReference>
<dbReference type="InterPro" id="IPR038389">
    <property type="entry name" value="PSMG2_sf"/>
</dbReference>
<reference evidence="1 2" key="1">
    <citation type="journal article" date="2014" name="PLoS Genet.">
        <title>Phylogenetically driven sequencing of extremely halophilic archaea reveals strategies for static and dynamic osmo-response.</title>
        <authorList>
            <person name="Becker E.A."/>
            <person name="Seitzer P.M."/>
            <person name="Tritt A."/>
            <person name="Larsen D."/>
            <person name="Krusor M."/>
            <person name="Yao A.I."/>
            <person name="Wu D."/>
            <person name="Madern D."/>
            <person name="Eisen J.A."/>
            <person name="Darling A.E."/>
            <person name="Facciotti M.T."/>
        </authorList>
    </citation>
    <scope>NUCLEOTIDE SEQUENCE [LARGE SCALE GENOMIC DNA]</scope>
    <source>
        <strain evidence="1 2">JCM 13552</strain>
    </source>
</reference>
<dbReference type="PATRIC" id="fig|1227457.3.peg.1431"/>
<gene>
    <name evidence="1" type="ORF">C451_07837</name>
</gene>
<proteinExistence type="predicted"/>
<accession>M0N9B4</accession>
<dbReference type="PANTHER" id="PTHR35610:SF3">
    <property type="entry name" value="PROTEASOME ASSEMBLY CHAPERONE FAMILY PROTEIN"/>
    <property type="match status" value="1"/>
</dbReference>
<dbReference type="InterPro" id="IPR019151">
    <property type="entry name" value="Proteasome_assmbl_chaperone_2"/>
</dbReference>
<evidence type="ECO:0000313" key="2">
    <source>
        <dbReference type="Proteomes" id="UP000011680"/>
    </source>
</evidence>
<dbReference type="STRING" id="1227457.C451_07837"/>
<evidence type="ECO:0008006" key="3">
    <source>
        <dbReference type="Google" id="ProtNLM"/>
    </source>
</evidence>
<sequence>MSRQPAPQTPSFHVEQAAEPTSETLIAGFSTFGLAGLTAVDYVVDHLDLEECGHVAVDQLPTITPFENGTPRHHTRLFSREGLAVTVLVGNLFIPPVATEAFSTALLDWTTANDVAEVTVLSGVPIPHGPDGHRVFYVASEDYQERRLSGTELPPMTEGFLDGVNASLMQRGLETDLATGILTTPVHSQGPDVEAALRLIEGVRSIYGLDIDTEPLEAFADEVRNYYEGLSQHLDAVESQDRSDIMFG</sequence>